<organism evidence="1 2">
    <name type="scientific">Facklamia lactis</name>
    <dbReference type="NCBI Taxonomy" id="2749967"/>
    <lineage>
        <taxon>Bacteria</taxon>
        <taxon>Bacillati</taxon>
        <taxon>Bacillota</taxon>
        <taxon>Bacilli</taxon>
        <taxon>Lactobacillales</taxon>
        <taxon>Aerococcaceae</taxon>
        <taxon>Facklamia</taxon>
    </lineage>
</organism>
<gene>
    <name evidence="1" type="ORF">HZY91_04620</name>
</gene>
<keyword evidence="1" id="KW-0413">Isomerase</keyword>
<proteinExistence type="predicted"/>
<dbReference type="GO" id="GO:0016853">
    <property type="term" value="F:isomerase activity"/>
    <property type="evidence" value="ECO:0007669"/>
    <property type="project" value="UniProtKB-KW"/>
</dbReference>
<evidence type="ECO:0000313" key="2">
    <source>
        <dbReference type="Proteomes" id="UP000721415"/>
    </source>
</evidence>
<reference evidence="1 2" key="1">
    <citation type="submission" date="2020-07" db="EMBL/GenBank/DDBJ databases">
        <title>Facklamia lactis sp. nov., isolated from raw milk.</title>
        <authorList>
            <person name="Doll E.V."/>
            <person name="Huptas C."/>
            <person name="Staib L."/>
            <person name="Wenning M."/>
            <person name="Scherer S."/>
        </authorList>
    </citation>
    <scope>NUCLEOTIDE SEQUENCE [LARGE SCALE GENOMIC DNA]</scope>
    <source>
        <strain evidence="1 2">DSM 111018</strain>
    </source>
</reference>
<dbReference type="EMBL" id="JACBXQ010000002">
    <property type="protein sequence ID" value="MBG9986176.1"/>
    <property type="molecule type" value="Genomic_DNA"/>
</dbReference>
<comment type="caution">
    <text evidence="1">The sequence shown here is derived from an EMBL/GenBank/DDBJ whole genome shotgun (WGS) entry which is preliminary data.</text>
</comment>
<sequence>MDKYYREFLIICAELNKIGIIPTLMGSVGLEYITRRSWQPTDLDIHVKGDPRGWEAPDDQRIYDWEKIYSMMQKLGYELIDRHEHEFKKEDLHVEFGSISSLYDFAGVEEDELTHIKEEVEFLVPSKEQYLNIYKASAQDSYRNDQNNGKDFLKIKYLEELDSEGREINYDKD</sequence>
<dbReference type="RefSeq" id="WP_197115089.1">
    <property type="nucleotide sequence ID" value="NZ_JACBXQ010000002.1"/>
</dbReference>
<name>A0ABS0LS63_9LACT</name>
<protein>
    <submittedName>
        <fullName evidence="1">Phosphoribosylanthranilate isomerase</fullName>
    </submittedName>
</protein>
<dbReference type="Proteomes" id="UP000721415">
    <property type="component" value="Unassembled WGS sequence"/>
</dbReference>
<evidence type="ECO:0000313" key="1">
    <source>
        <dbReference type="EMBL" id="MBG9986176.1"/>
    </source>
</evidence>
<accession>A0ABS0LS63</accession>
<keyword evidence="2" id="KW-1185">Reference proteome</keyword>